<evidence type="ECO:0000256" key="1">
    <source>
        <dbReference type="SAM" id="Coils"/>
    </source>
</evidence>
<accession>A0A139WRZ2</accession>
<keyword evidence="3" id="KW-1185">Reference proteome</keyword>
<gene>
    <name evidence="2" type="ORF">WA1_08505</name>
</gene>
<comment type="caution">
    <text evidence="2">The sequence shown here is derived from an EMBL/GenBank/DDBJ whole genome shotgun (WGS) entry which is preliminary data.</text>
</comment>
<keyword evidence="1" id="KW-0175">Coiled coil</keyword>
<proteinExistence type="predicted"/>
<feature type="coiled-coil region" evidence="1">
    <location>
        <begin position="49"/>
        <end position="80"/>
    </location>
</feature>
<protein>
    <submittedName>
        <fullName evidence="2">Uncharacterized protein</fullName>
    </submittedName>
</protein>
<reference evidence="2 3" key="1">
    <citation type="journal article" date="2013" name="Genome Biol. Evol.">
        <title>Genomes of Stigonematalean cyanobacteria (subsection V) and the evolution of oxygenic photosynthesis from prokaryotes to plastids.</title>
        <authorList>
            <person name="Dagan T."/>
            <person name="Roettger M."/>
            <person name="Stucken K."/>
            <person name="Landan G."/>
            <person name="Koch R."/>
            <person name="Major P."/>
            <person name="Gould S.B."/>
            <person name="Goremykin V.V."/>
            <person name="Rippka R."/>
            <person name="Tandeau de Marsac N."/>
            <person name="Gugger M."/>
            <person name="Lockhart P.J."/>
            <person name="Allen J.F."/>
            <person name="Brune I."/>
            <person name="Maus I."/>
            <person name="Puhler A."/>
            <person name="Martin W.F."/>
        </authorList>
    </citation>
    <scope>NUCLEOTIDE SEQUENCE [LARGE SCALE GENOMIC DNA]</scope>
    <source>
        <strain evidence="2 3">PCC 7110</strain>
    </source>
</reference>
<organism evidence="2 3">
    <name type="scientific">Scytonema hofmannii PCC 7110</name>
    <dbReference type="NCBI Taxonomy" id="128403"/>
    <lineage>
        <taxon>Bacteria</taxon>
        <taxon>Bacillati</taxon>
        <taxon>Cyanobacteriota</taxon>
        <taxon>Cyanophyceae</taxon>
        <taxon>Nostocales</taxon>
        <taxon>Scytonemataceae</taxon>
        <taxon>Scytonema</taxon>
    </lineage>
</organism>
<dbReference type="AlphaFoldDB" id="A0A139WRZ2"/>
<dbReference type="RefSeq" id="WP_017745494.1">
    <property type="nucleotide sequence ID" value="NZ_KQ976354.1"/>
</dbReference>
<dbReference type="EMBL" id="ANNX02000052">
    <property type="protein sequence ID" value="KYC35189.1"/>
    <property type="molecule type" value="Genomic_DNA"/>
</dbReference>
<dbReference type="OrthoDB" id="510921at2"/>
<evidence type="ECO:0000313" key="3">
    <source>
        <dbReference type="Proteomes" id="UP000076925"/>
    </source>
</evidence>
<sequence>MSGTKTFAVSGIAPLATQAVATGVSVAGSVVASGVRATRAAVVMAAKSAQAYQERIRREREQALQQEEEIQRQIVEARRSYPRKKTIVKLPETVSQPRFTNVLVNNDAELKSRDLQIKIREQKSRLPRIREEYQSLIERELLDELTVSQALKTVDQALDSGDVTAAEVHLQALDNARIEAFEHLRSQQQSETQYAQARLDNIKDRLPKMLLQELEAEIEQIHKSDRPLSEPDLLAIHQQITTAEVQANRVWEAAENIVKAWQTPTVDYKSQIIGIDDGDVIVEIETHKNPETGEKVNTVMRVQFDGQQIDLFGPREETSHCAARTGQALQIFQEQGYYLEWDSLDGQPVPEEYKQVYSAQEVATLKVEPQVQESPKRRLETESY</sequence>
<name>A0A139WRZ2_9CYAN</name>
<evidence type="ECO:0000313" key="2">
    <source>
        <dbReference type="EMBL" id="KYC35189.1"/>
    </source>
</evidence>
<dbReference type="Proteomes" id="UP000076925">
    <property type="component" value="Unassembled WGS sequence"/>
</dbReference>
<feature type="coiled-coil region" evidence="1">
    <location>
        <begin position="105"/>
        <end position="139"/>
    </location>
</feature>
<dbReference type="STRING" id="128403.WA1_08505"/>